<proteinExistence type="predicted"/>
<evidence type="ECO:0000313" key="1">
    <source>
        <dbReference type="EMBL" id="CAK5081931.1"/>
    </source>
</evidence>
<evidence type="ECO:0000313" key="2">
    <source>
        <dbReference type="Proteomes" id="UP001497535"/>
    </source>
</evidence>
<dbReference type="Proteomes" id="UP001497535">
    <property type="component" value="Unassembled WGS sequence"/>
</dbReference>
<sequence>MEQIPRLSEDVLYIISEKLLFKKLCGQIDLRTTNGYTLFMFHSLRNMRALLSHFSKMKHLDLSVSDNDCLIKFYKEEIPLTKRIVSVFK</sequence>
<accession>A0ACB0ZUM3</accession>
<protein>
    <submittedName>
        <fullName evidence="1">Uncharacterized protein</fullName>
    </submittedName>
</protein>
<keyword evidence="2" id="KW-1185">Reference proteome</keyword>
<organism evidence="1 2">
    <name type="scientific">Meloidogyne enterolobii</name>
    <name type="common">Root-knot nematode worm</name>
    <name type="synonym">Meloidogyne mayaguensis</name>
    <dbReference type="NCBI Taxonomy" id="390850"/>
    <lineage>
        <taxon>Eukaryota</taxon>
        <taxon>Metazoa</taxon>
        <taxon>Ecdysozoa</taxon>
        <taxon>Nematoda</taxon>
        <taxon>Chromadorea</taxon>
        <taxon>Rhabditida</taxon>
        <taxon>Tylenchina</taxon>
        <taxon>Tylenchomorpha</taxon>
        <taxon>Tylenchoidea</taxon>
        <taxon>Meloidogynidae</taxon>
        <taxon>Meloidogyninae</taxon>
        <taxon>Meloidogyne</taxon>
    </lineage>
</organism>
<reference evidence="1" key="1">
    <citation type="submission" date="2023-11" db="EMBL/GenBank/DDBJ databases">
        <authorList>
            <person name="Poullet M."/>
        </authorList>
    </citation>
    <scope>NUCLEOTIDE SEQUENCE</scope>
    <source>
        <strain evidence="1">E1834</strain>
    </source>
</reference>
<name>A0ACB0ZUM3_MELEN</name>
<comment type="caution">
    <text evidence="1">The sequence shown here is derived from an EMBL/GenBank/DDBJ whole genome shotgun (WGS) entry which is preliminary data.</text>
</comment>
<dbReference type="EMBL" id="CAVMJV010000045">
    <property type="protein sequence ID" value="CAK5081931.1"/>
    <property type="molecule type" value="Genomic_DNA"/>
</dbReference>
<gene>
    <name evidence="1" type="ORF">MENTE1834_LOCUS29171</name>
</gene>